<dbReference type="EMBL" id="BONH01000002">
    <property type="protein sequence ID" value="GIF96024.1"/>
    <property type="molecule type" value="Genomic_DNA"/>
</dbReference>
<dbReference type="AlphaFoldDB" id="A0A8J3KJ06"/>
<dbReference type="InterPro" id="IPR009050">
    <property type="entry name" value="Globin-like_sf"/>
</dbReference>
<proteinExistence type="predicted"/>
<evidence type="ECO:0000259" key="1">
    <source>
        <dbReference type="Pfam" id="PF11563"/>
    </source>
</evidence>
<name>A0A8J3KJ06_9ACTN</name>
<dbReference type="SUPFAM" id="SSF46458">
    <property type="entry name" value="Globin-like"/>
    <property type="match status" value="1"/>
</dbReference>
<dbReference type="Pfam" id="PF11563">
    <property type="entry name" value="Protoglobin"/>
    <property type="match status" value="1"/>
</dbReference>
<comment type="caution">
    <text evidence="2">The sequence shown here is derived from an EMBL/GenBank/DDBJ whole genome shotgun (WGS) entry which is preliminary data.</text>
</comment>
<reference evidence="2 3" key="1">
    <citation type="submission" date="2021-01" db="EMBL/GenBank/DDBJ databases">
        <title>Whole genome shotgun sequence of Catellatospora citrea NBRC 14495.</title>
        <authorList>
            <person name="Komaki H."/>
            <person name="Tamura T."/>
        </authorList>
    </citation>
    <scope>NUCLEOTIDE SEQUENCE [LARGE SCALE GENOMIC DNA]</scope>
    <source>
        <strain evidence="2 3">NBRC 14495</strain>
    </source>
</reference>
<dbReference type="Gene3D" id="1.10.490.10">
    <property type="entry name" value="Globins"/>
    <property type="match status" value="1"/>
</dbReference>
<dbReference type="GO" id="GO:0019825">
    <property type="term" value="F:oxygen binding"/>
    <property type="evidence" value="ECO:0007669"/>
    <property type="project" value="InterPro"/>
</dbReference>
<gene>
    <name evidence="2" type="ORF">Cci01nite_11180</name>
</gene>
<keyword evidence="3" id="KW-1185">Reference proteome</keyword>
<dbReference type="InterPro" id="IPR012102">
    <property type="entry name" value="Protoglobin"/>
</dbReference>
<dbReference type="CDD" id="cd12124">
    <property type="entry name" value="Pgbs"/>
    <property type="match status" value="1"/>
</dbReference>
<dbReference type="Proteomes" id="UP000659904">
    <property type="component" value="Unassembled WGS sequence"/>
</dbReference>
<evidence type="ECO:0000313" key="3">
    <source>
        <dbReference type="Proteomes" id="UP000659904"/>
    </source>
</evidence>
<organism evidence="2 3">
    <name type="scientific">Catellatospora citrea</name>
    <dbReference type="NCBI Taxonomy" id="53366"/>
    <lineage>
        <taxon>Bacteria</taxon>
        <taxon>Bacillati</taxon>
        <taxon>Actinomycetota</taxon>
        <taxon>Actinomycetes</taxon>
        <taxon>Micromonosporales</taxon>
        <taxon>Micromonosporaceae</taxon>
        <taxon>Catellatospora</taxon>
    </lineage>
</organism>
<feature type="domain" description="Globin-sensor" evidence="1">
    <location>
        <begin position="25"/>
        <end position="193"/>
    </location>
</feature>
<sequence length="197" mass="22097">MTQQKTIPGYTYGTGEAARSPVTLDELARLKESVLLGPADEAALHQAGTVLADQVEDVLDVWYGFVLAHPFLVAYFSTPDGQLIDDYQRRVRARFGQWILDTCNRPYDQAWLDYAEEIGLRHTAAKKNATDDAPSVPLINLRYLIAFIVPITVTIRPFLARKGHGPDEVEAMYQAWFKAVTLQAALWSRPYIAGDAW</sequence>
<dbReference type="InterPro" id="IPR012292">
    <property type="entry name" value="Globin/Proto"/>
</dbReference>
<dbReference type="InterPro" id="IPR044398">
    <property type="entry name" value="Globin-sensor_dom"/>
</dbReference>
<dbReference type="GO" id="GO:0020037">
    <property type="term" value="F:heme binding"/>
    <property type="evidence" value="ECO:0007669"/>
    <property type="project" value="InterPro"/>
</dbReference>
<protein>
    <recommendedName>
        <fullName evidence="1">Globin-sensor domain-containing protein</fullName>
    </recommendedName>
</protein>
<dbReference type="RefSeq" id="WP_120320896.1">
    <property type="nucleotide sequence ID" value="NZ_BONH01000002.1"/>
</dbReference>
<accession>A0A8J3KJ06</accession>
<evidence type="ECO:0000313" key="2">
    <source>
        <dbReference type="EMBL" id="GIF96024.1"/>
    </source>
</evidence>